<evidence type="ECO:0000256" key="3">
    <source>
        <dbReference type="ARBA" id="ARBA00022679"/>
    </source>
</evidence>
<name>A0A0S2I471_9BACT</name>
<proteinExistence type="inferred from homology"/>
<organism evidence="10 11">
    <name type="scientific">Salinivirga cyanobacteriivorans</name>
    <dbReference type="NCBI Taxonomy" id="1307839"/>
    <lineage>
        <taxon>Bacteria</taxon>
        <taxon>Pseudomonadati</taxon>
        <taxon>Bacteroidota</taxon>
        <taxon>Bacteroidia</taxon>
        <taxon>Bacteroidales</taxon>
        <taxon>Salinivirgaceae</taxon>
        <taxon>Salinivirga</taxon>
    </lineage>
</organism>
<dbReference type="Proteomes" id="UP000064893">
    <property type="component" value="Chromosome"/>
</dbReference>
<feature type="transmembrane region" description="Helical" evidence="9">
    <location>
        <begin position="77"/>
        <end position="96"/>
    </location>
</feature>
<feature type="transmembrane region" description="Helical" evidence="9">
    <location>
        <begin position="132"/>
        <end position="150"/>
    </location>
</feature>
<feature type="transmembrane region" description="Helical" evidence="9">
    <location>
        <begin position="36"/>
        <end position="56"/>
    </location>
</feature>
<dbReference type="GO" id="GO:0008495">
    <property type="term" value="F:protoheme IX farnesyltransferase activity"/>
    <property type="evidence" value="ECO:0007669"/>
    <property type="project" value="UniProtKB-UniRule"/>
</dbReference>
<dbReference type="InterPro" id="IPR044878">
    <property type="entry name" value="UbiA_sf"/>
</dbReference>
<evidence type="ECO:0000256" key="4">
    <source>
        <dbReference type="ARBA" id="ARBA00022692"/>
    </source>
</evidence>
<keyword evidence="7 9" id="KW-0472">Membrane</keyword>
<accession>A0A0S2I471</accession>
<evidence type="ECO:0000256" key="5">
    <source>
        <dbReference type="ARBA" id="ARBA00022989"/>
    </source>
</evidence>
<comment type="similarity">
    <text evidence="9">Belongs to the UbiA prenyltransferase family. Protoheme IX farnesyltransferase subfamily.</text>
</comment>
<feature type="transmembrane region" description="Helical" evidence="9">
    <location>
        <begin position="12"/>
        <end position="30"/>
    </location>
</feature>
<comment type="subcellular location">
    <subcellularLocation>
        <location evidence="9">Cell membrane</location>
        <topology evidence="9">Multi-pass membrane protein</topology>
    </subcellularLocation>
    <subcellularLocation>
        <location evidence="1">Membrane</location>
        <topology evidence="1">Multi-pass membrane protein</topology>
    </subcellularLocation>
</comment>
<dbReference type="GO" id="GO:0048034">
    <property type="term" value="P:heme O biosynthetic process"/>
    <property type="evidence" value="ECO:0007669"/>
    <property type="project" value="UniProtKB-UniRule"/>
</dbReference>
<dbReference type="EMBL" id="CP013118">
    <property type="protein sequence ID" value="ALO17187.1"/>
    <property type="molecule type" value="Genomic_DNA"/>
</dbReference>
<dbReference type="PANTHER" id="PTHR43448">
    <property type="entry name" value="PROTOHEME IX FARNESYLTRANSFERASE, MITOCHONDRIAL"/>
    <property type="match status" value="1"/>
</dbReference>
<dbReference type="EC" id="2.5.1.141" evidence="9"/>
<dbReference type="GO" id="GO:0005886">
    <property type="term" value="C:plasma membrane"/>
    <property type="evidence" value="ECO:0007669"/>
    <property type="project" value="UniProtKB-SubCell"/>
</dbReference>
<reference evidence="10 11" key="1">
    <citation type="submission" date="2015-11" db="EMBL/GenBank/DDBJ databases">
        <title>Description and complete genome sequence of a novel strain predominating in hypersaline microbial mats and representing a new family of the Bacteriodetes phylum.</title>
        <authorList>
            <person name="Spring S."/>
            <person name="Bunk B."/>
            <person name="Sproer C."/>
            <person name="Klenk H.-P."/>
        </authorList>
    </citation>
    <scope>NUCLEOTIDE SEQUENCE [LARGE SCALE GENOMIC DNA]</scope>
    <source>
        <strain evidence="10 11">L21-Spi-D4</strain>
    </source>
</reference>
<evidence type="ECO:0000256" key="9">
    <source>
        <dbReference type="HAMAP-Rule" id="MF_00154"/>
    </source>
</evidence>
<comment type="pathway">
    <text evidence="9">Porphyrin-containing compound metabolism; heme O biosynthesis; heme O from protoheme: step 1/1.</text>
</comment>
<keyword evidence="6 9" id="KW-0350">Heme biosynthesis</keyword>
<evidence type="ECO:0000313" key="10">
    <source>
        <dbReference type="EMBL" id="ALO17187.1"/>
    </source>
</evidence>
<dbReference type="UniPathway" id="UPA00834">
    <property type="reaction ID" value="UER00712"/>
</dbReference>
<feature type="transmembrane region" description="Helical" evidence="9">
    <location>
        <begin position="232"/>
        <end position="252"/>
    </location>
</feature>
<feature type="transmembrane region" description="Helical" evidence="9">
    <location>
        <begin position="207"/>
        <end position="226"/>
    </location>
</feature>
<evidence type="ECO:0000256" key="2">
    <source>
        <dbReference type="ARBA" id="ARBA00022475"/>
    </source>
</evidence>
<keyword evidence="2 9" id="KW-1003">Cell membrane</keyword>
<evidence type="ECO:0000313" key="11">
    <source>
        <dbReference type="Proteomes" id="UP000064893"/>
    </source>
</evidence>
<keyword evidence="11" id="KW-1185">Reference proteome</keyword>
<comment type="catalytic activity">
    <reaction evidence="8 9">
        <text>heme b + (2E,6E)-farnesyl diphosphate + H2O = Fe(II)-heme o + diphosphate</text>
        <dbReference type="Rhea" id="RHEA:28070"/>
        <dbReference type="ChEBI" id="CHEBI:15377"/>
        <dbReference type="ChEBI" id="CHEBI:33019"/>
        <dbReference type="ChEBI" id="CHEBI:60344"/>
        <dbReference type="ChEBI" id="CHEBI:60530"/>
        <dbReference type="ChEBI" id="CHEBI:175763"/>
        <dbReference type="EC" id="2.5.1.141"/>
    </reaction>
</comment>
<feature type="transmembrane region" description="Helical" evidence="9">
    <location>
        <begin position="156"/>
        <end position="181"/>
    </location>
</feature>
<sequence>MNKRLAILAGLIRIKLTLAVALSATIGYVFSGAGDILTALMVALGVLLLSSASSVLNQIQELKQDALMERTAQRPIPSGEITVKQAMLIFLTLLFAGTVVLLGINFISAIVGITTILLYNGFYTPLKKKSSLAIFPGALVGALPPMIGWVGAGEPIMHPAIIMLSGFMFLWQIPHFLLLAIKYREQYLNAGFQISVGGPASKQTRRLLLLWVLTTSFAALFFPFFGLVQNTFIVAAIILLNCLLIFAFFRIAFTNYEMALKGKLHGFVSIYMLLFLLLIAADSLILNL</sequence>
<dbReference type="PANTHER" id="PTHR43448:SF2">
    <property type="entry name" value="PROTOHEME IX FARNESYLTRANSFERASE, MITOCHONDRIAL"/>
    <property type="match status" value="1"/>
</dbReference>
<keyword evidence="4 9" id="KW-0812">Transmembrane</keyword>
<dbReference type="InterPro" id="IPR000537">
    <property type="entry name" value="UbiA_prenyltransferase"/>
</dbReference>
<keyword evidence="3 9" id="KW-0808">Transferase</keyword>
<dbReference type="CDD" id="cd13957">
    <property type="entry name" value="PT_UbiA_Cox10"/>
    <property type="match status" value="1"/>
</dbReference>
<dbReference type="RefSeq" id="WP_057954503.1">
    <property type="nucleotide sequence ID" value="NZ_CP013118.1"/>
</dbReference>
<protein>
    <recommendedName>
        <fullName evidence="9">Protoheme IX farnesyltransferase</fullName>
        <ecNumber evidence="9">2.5.1.141</ecNumber>
    </recommendedName>
    <alternativeName>
        <fullName evidence="9">Heme B farnesyltransferase</fullName>
    </alternativeName>
    <alternativeName>
        <fullName evidence="9">Heme O synthase</fullName>
    </alternativeName>
</protein>
<evidence type="ECO:0000256" key="6">
    <source>
        <dbReference type="ARBA" id="ARBA00023133"/>
    </source>
</evidence>
<dbReference type="HAMAP" id="MF_00154">
    <property type="entry name" value="CyoE_CtaB"/>
    <property type="match status" value="1"/>
</dbReference>
<dbReference type="Gene3D" id="1.10.357.140">
    <property type="entry name" value="UbiA prenyltransferase"/>
    <property type="match status" value="1"/>
</dbReference>
<dbReference type="STRING" id="1307839.L21SP5_03579"/>
<dbReference type="KEGG" id="blq:L21SP5_03579"/>
<evidence type="ECO:0000256" key="1">
    <source>
        <dbReference type="ARBA" id="ARBA00004141"/>
    </source>
</evidence>
<comment type="miscellaneous">
    <text evidence="9">Carbon 2 of the heme B porphyrin ring is defined according to the Fischer nomenclature.</text>
</comment>
<gene>
    <name evidence="10" type="primary">ctaB2</name>
    <name evidence="9" type="synonym">ctaB</name>
    <name evidence="10" type="ORF">L21SP5_03579</name>
</gene>
<evidence type="ECO:0000256" key="8">
    <source>
        <dbReference type="ARBA" id="ARBA00047690"/>
    </source>
</evidence>
<dbReference type="AlphaFoldDB" id="A0A0S2I471"/>
<comment type="function">
    <text evidence="9">Converts heme B (protoheme IX) to heme O by substitution of the vinyl group on carbon 2 of heme B porphyrin ring with a hydroxyethyl farnesyl side group.</text>
</comment>
<evidence type="ECO:0000256" key="7">
    <source>
        <dbReference type="ARBA" id="ARBA00023136"/>
    </source>
</evidence>
<dbReference type="GO" id="GO:0006784">
    <property type="term" value="P:heme A biosynthetic process"/>
    <property type="evidence" value="ECO:0007669"/>
    <property type="project" value="TreeGrafter"/>
</dbReference>
<feature type="transmembrane region" description="Helical" evidence="9">
    <location>
        <begin position="264"/>
        <end position="286"/>
    </location>
</feature>
<feature type="transmembrane region" description="Helical" evidence="9">
    <location>
        <begin position="102"/>
        <end position="120"/>
    </location>
</feature>
<dbReference type="InterPro" id="IPR006369">
    <property type="entry name" value="Protohaem_IX_farnesylTrfase"/>
</dbReference>
<keyword evidence="5 9" id="KW-1133">Transmembrane helix</keyword>
<dbReference type="Pfam" id="PF01040">
    <property type="entry name" value="UbiA"/>
    <property type="match status" value="1"/>
</dbReference>
<dbReference type="OrthoDB" id="9814417at2"/>